<keyword evidence="3 4" id="KW-0456">Lyase</keyword>
<accession>A0ABQ2M7H8</accession>
<dbReference type="InterPro" id="IPR036754">
    <property type="entry name" value="YbaK/aa-tRNA-synt-asso_dom_sf"/>
</dbReference>
<dbReference type="EC" id="4.2.-.-" evidence="4"/>
<keyword evidence="2 4" id="KW-0648">Protein biosynthesis</keyword>
<dbReference type="InterPro" id="IPR007214">
    <property type="entry name" value="YbaK/aa-tRNA-synth-assoc-dom"/>
</dbReference>
<evidence type="ECO:0000256" key="2">
    <source>
        <dbReference type="ARBA" id="ARBA00022917"/>
    </source>
</evidence>
<evidence type="ECO:0000256" key="3">
    <source>
        <dbReference type="ARBA" id="ARBA00023239"/>
    </source>
</evidence>
<dbReference type="NCBIfam" id="TIGR00011">
    <property type="entry name" value="YbaK_EbsC"/>
    <property type="match status" value="1"/>
</dbReference>
<evidence type="ECO:0000313" key="6">
    <source>
        <dbReference type="EMBL" id="GGO47812.1"/>
    </source>
</evidence>
<gene>
    <name evidence="6" type="ORF">GCM10010977_25940</name>
</gene>
<dbReference type="Gene3D" id="3.90.960.10">
    <property type="entry name" value="YbaK/aminoacyl-tRNA synthetase-associated domain"/>
    <property type="match status" value="1"/>
</dbReference>
<proteinExistence type="inferred from homology"/>
<dbReference type="Proteomes" id="UP000642509">
    <property type="component" value="Unassembled WGS sequence"/>
</dbReference>
<evidence type="ECO:0000256" key="4">
    <source>
        <dbReference type="PIRNR" id="PIRNR006181"/>
    </source>
</evidence>
<dbReference type="PIRSF" id="PIRSF006181">
    <property type="entry name" value="EbsC_YbaK"/>
    <property type="match status" value="1"/>
</dbReference>
<protein>
    <recommendedName>
        <fullName evidence="4">Cys-tRNA(Pro)/Cys-tRNA(Cys) deacylase</fullName>
        <ecNumber evidence="4">4.2.-.-</ecNumber>
    </recommendedName>
</protein>
<evidence type="ECO:0000256" key="1">
    <source>
        <dbReference type="ARBA" id="ARBA00009798"/>
    </source>
</evidence>
<dbReference type="PANTHER" id="PTHR30411">
    <property type="entry name" value="CYTOPLASMIC PROTEIN"/>
    <property type="match status" value="1"/>
</dbReference>
<reference evidence="7" key="1">
    <citation type="journal article" date="2019" name="Int. J. Syst. Evol. Microbiol.">
        <title>The Global Catalogue of Microorganisms (GCM) 10K type strain sequencing project: providing services to taxonomists for standard genome sequencing and annotation.</title>
        <authorList>
            <consortium name="The Broad Institute Genomics Platform"/>
            <consortium name="The Broad Institute Genome Sequencing Center for Infectious Disease"/>
            <person name="Wu L."/>
            <person name="Ma J."/>
        </authorList>
    </citation>
    <scope>NUCLEOTIDE SEQUENCE [LARGE SCALE GENOMIC DNA]</scope>
    <source>
        <strain evidence="7">CGMCC 1.7064</strain>
    </source>
</reference>
<evidence type="ECO:0000259" key="5">
    <source>
        <dbReference type="Pfam" id="PF04073"/>
    </source>
</evidence>
<dbReference type="SUPFAM" id="SSF55826">
    <property type="entry name" value="YbaK/ProRS associated domain"/>
    <property type="match status" value="1"/>
</dbReference>
<comment type="similarity">
    <text evidence="1 4">Belongs to the prolyl-tRNA editing family. YbaK/EbsC subfamily.</text>
</comment>
<comment type="caution">
    <text evidence="6">The sequence shown here is derived from an EMBL/GenBank/DDBJ whole genome shotgun (WGS) entry which is preliminary data.</text>
</comment>
<name>A0ABQ2M7H8_9MICC</name>
<keyword evidence="7" id="KW-1185">Reference proteome</keyword>
<dbReference type="EMBL" id="BMLQ01000008">
    <property type="protein sequence ID" value="GGO47812.1"/>
    <property type="molecule type" value="Genomic_DNA"/>
</dbReference>
<feature type="domain" description="YbaK/aminoacyl-tRNA synthetase-associated" evidence="5">
    <location>
        <begin position="47"/>
        <end position="159"/>
    </location>
</feature>
<evidence type="ECO:0000313" key="7">
    <source>
        <dbReference type="Proteomes" id="UP000642509"/>
    </source>
</evidence>
<dbReference type="PANTHER" id="PTHR30411:SF0">
    <property type="entry name" value="CYS-TRNA(PRO)_CYS-TRNA(CYS) DEACYLASE YBAK"/>
    <property type="match status" value="1"/>
</dbReference>
<dbReference type="CDD" id="cd00002">
    <property type="entry name" value="YbaK_deacylase"/>
    <property type="match status" value="1"/>
</dbReference>
<organism evidence="6 7">
    <name type="scientific">Citricoccus zhacaiensis</name>
    <dbReference type="NCBI Taxonomy" id="489142"/>
    <lineage>
        <taxon>Bacteria</taxon>
        <taxon>Bacillati</taxon>
        <taxon>Actinomycetota</taxon>
        <taxon>Actinomycetes</taxon>
        <taxon>Micrococcales</taxon>
        <taxon>Micrococcaceae</taxon>
        <taxon>Citricoccus</taxon>
    </lineage>
</organism>
<dbReference type="RefSeq" id="WP_188806594.1">
    <property type="nucleotide sequence ID" value="NZ_BAAAOU010000007.1"/>
</dbReference>
<sequence length="172" mass="17871">MARKKPAPTVSTPTASTPALRALDRAGVEYEVLEYEHDERSGRGFGEEAAEKLGLDATVVFKTLMVTLPDDSLAAGVVPVAGTLDLRALASALGVKKVAMAEPALAQRRTGYVLGGISPMGQRHQAAVVIDSSALALEHVLVSGGRRGLDVRLAPQDLVAVTQARVAPIAAP</sequence>
<dbReference type="InterPro" id="IPR004369">
    <property type="entry name" value="Prolyl-tRNA_editing_YbaK/EbsC"/>
</dbReference>
<dbReference type="Pfam" id="PF04073">
    <property type="entry name" value="tRNA_edit"/>
    <property type="match status" value="1"/>
</dbReference>